<comment type="caution">
    <text evidence="1">The sequence shown here is derived from an EMBL/GenBank/DDBJ whole genome shotgun (WGS) entry which is preliminary data.</text>
</comment>
<organism evidence="1">
    <name type="scientific">marine sediment metagenome</name>
    <dbReference type="NCBI Taxonomy" id="412755"/>
    <lineage>
        <taxon>unclassified sequences</taxon>
        <taxon>metagenomes</taxon>
        <taxon>ecological metagenomes</taxon>
    </lineage>
</organism>
<dbReference type="AlphaFoldDB" id="A0A0F9A9K8"/>
<protein>
    <submittedName>
        <fullName evidence="1">Uncharacterized protein</fullName>
    </submittedName>
</protein>
<reference evidence="1" key="1">
    <citation type="journal article" date="2015" name="Nature">
        <title>Complex archaea that bridge the gap between prokaryotes and eukaryotes.</title>
        <authorList>
            <person name="Spang A."/>
            <person name="Saw J.H."/>
            <person name="Jorgensen S.L."/>
            <person name="Zaremba-Niedzwiedzka K."/>
            <person name="Martijn J."/>
            <person name="Lind A.E."/>
            <person name="van Eijk R."/>
            <person name="Schleper C."/>
            <person name="Guy L."/>
            <person name="Ettema T.J."/>
        </authorList>
    </citation>
    <scope>NUCLEOTIDE SEQUENCE</scope>
</reference>
<proteinExistence type="predicted"/>
<evidence type="ECO:0000313" key="1">
    <source>
        <dbReference type="EMBL" id="KKK68896.1"/>
    </source>
</evidence>
<name>A0A0F9A9K8_9ZZZZ</name>
<gene>
    <name evidence="1" type="ORF">LCGC14_2939440</name>
</gene>
<accession>A0A0F9A9K8</accession>
<dbReference type="EMBL" id="LAZR01058919">
    <property type="protein sequence ID" value="KKK68896.1"/>
    <property type="molecule type" value="Genomic_DNA"/>
</dbReference>
<sequence>MRLLLKMTQYVSAEKRYQCYNCAISCTKREMNHNVLSMLTCPRCDMPMIFRTMNEHFTKRSVYAVS</sequence>